<dbReference type="AlphaFoldDB" id="A0A4U5MCD1"/>
<dbReference type="EMBL" id="AZBU02000008">
    <property type="protein sequence ID" value="TKR66786.1"/>
    <property type="molecule type" value="Genomic_DNA"/>
</dbReference>
<feature type="transmembrane region" description="Helical" evidence="1">
    <location>
        <begin position="20"/>
        <end position="41"/>
    </location>
</feature>
<keyword evidence="3" id="KW-1185">Reference proteome</keyword>
<reference evidence="2 3" key="1">
    <citation type="journal article" date="2015" name="Genome Biol.">
        <title>Comparative genomics of Steinernema reveals deeply conserved gene regulatory networks.</title>
        <authorList>
            <person name="Dillman A.R."/>
            <person name="Macchietto M."/>
            <person name="Porter C.F."/>
            <person name="Rogers A."/>
            <person name="Williams B."/>
            <person name="Antoshechkin I."/>
            <person name="Lee M.M."/>
            <person name="Goodwin Z."/>
            <person name="Lu X."/>
            <person name="Lewis E.E."/>
            <person name="Goodrich-Blair H."/>
            <person name="Stock S.P."/>
            <person name="Adams B.J."/>
            <person name="Sternberg P.W."/>
            <person name="Mortazavi A."/>
        </authorList>
    </citation>
    <scope>NUCLEOTIDE SEQUENCE [LARGE SCALE GENOMIC DNA]</scope>
    <source>
        <strain evidence="2 3">ALL</strain>
    </source>
</reference>
<dbReference type="Proteomes" id="UP000298663">
    <property type="component" value="Unassembled WGS sequence"/>
</dbReference>
<organism evidence="2 3">
    <name type="scientific">Steinernema carpocapsae</name>
    <name type="common">Entomopathogenic nematode</name>
    <dbReference type="NCBI Taxonomy" id="34508"/>
    <lineage>
        <taxon>Eukaryota</taxon>
        <taxon>Metazoa</taxon>
        <taxon>Ecdysozoa</taxon>
        <taxon>Nematoda</taxon>
        <taxon>Chromadorea</taxon>
        <taxon>Rhabditida</taxon>
        <taxon>Tylenchina</taxon>
        <taxon>Panagrolaimomorpha</taxon>
        <taxon>Strongyloidoidea</taxon>
        <taxon>Steinernematidae</taxon>
        <taxon>Steinernema</taxon>
    </lineage>
</organism>
<name>A0A4U5MCD1_STECR</name>
<evidence type="ECO:0000313" key="2">
    <source>
        <dbReference type="EMBL" id="TKR66786.1"/>
    </source>
</evidence>
<evidence type="ECO:0000256" key="1">
    <source>
        <dbReference type="SAM" id="Phobius"/>
    </source>
</evidence>
<keyword evidence="1" id="KW-1133">Transmembrane helix</keyword>
<keyword evidence="1" id="KW-0812">Transmembrane</keyword>
<reference evidence="2 3" key="2">
    <citation type="journal article" date="2019" name="G3 (Bethesda)">
        <title>Hybrid Assembly of the Genome of the Entomopathogenic Nematode Steinernema carpocapsae Identifies the X-Chromosome.</title>
        <authorList>
            <person name="Serra L."/>
            <person name="Macchietto M."/>
            <person name="Macias-Munoz A."/>
            <person name="McGill C.J."/>
            <person name="Rodriguez I.M."/>
            <person name="Rodriguez B."/>
            <person name="Murad R."/>
            <person name="Mortazavi A."/>
        </authorList>
    </citation>
    <scope>NUCLEOTIDE SEQUENCE [LARGE SCALE GENOMIC DNA]</scope>
    <source>
        <strain evidence="2 3">ALL</strain>
    </source>
</reference>
<comment type="caution">
    <text evidence="2">The sequence shown here is derived from an EMBL/GenBank/DDBJ whole genome shotgun (WGS) entry which is preliminary data.</text>
</comment>
<sequence>MVEVIEHRDDQSTPPLASKTSAVFGLLLFYCFCFCAMRLSVEKGFLGKIYKRLSHFWKPKVLPMPVGRLSKKEADLDEILLVVCRTAEEFFCFSSVPLSRSCGQS</sequence>
<accession>A0A4U5MCD1</accession>
<gene>
    <name evidence="2" type="ORF">L596_023026</name>
</gene>
<evidence type="ECO:0000313" key="3">
    <source>
        <dbReference type="Proteomes" id="UP000298663"/>
    </source>
</evidence>
<keyword evidence="1" id="KW-0472">Membrane</keyword>
<proteinExistence type="predicted"/>
<protein>
    <submittedName>
        <fullName evidence="2">Uncharacterized protein</fullName>
    </submittedName>
</protein>